<dbReference type="GeneID" id="37018528"/>
<dbReference type="AlphaFoldDB" id="A0A316V4N6"/>
<dbReference type="STRING" id="1280837.A0A316V4N6"/>
<keyword evidence="4" id="KW-1185">Reference proteome</keyword>
<protein>
    <submittedName>
        <fullName evidence="3">TBC-domain-containing protein</fullName>
    </submittedName>
</protein>
<dbReference type="OrthoDB" id="294251at2759"/>
<dbReference type="PANTHER" id="PTHR47219:SF20">
    <property type="entry name" value="TBC1 DOMAIN FAMILY MEMBER 2B"/>
    <property type="match status" value="1"/>
</dbReference>
<evidence type="ECO:0000313" key="3">
    <source>
        <dbReference type="EMBL" id="PWN32506.1"/>
    </source>
</evidence>
<dbReference type="SMART" id="SM00164">
    <property type="entry name" value="TBC"/>
    <property type="match status" value="1"/>
</dbReference>
<dbReference type="InterPro" id="IPR000195">
    <property type="entry name" value="Rab-GAP-TBC_dom"/>
</dbReference>
<dbReference type="EMBL" id="KZ819605">
    <property type="protein sequence ID" value="PWN32506.1"/>
    <property type="molecule type" value="Genomic_DNA"/>
</dbReference>
<feature type="region of interest" description="Disordered" evidence="1">
    <location>
        <begin position="15"/>
        <end position="46"/>
    </location>
</feature>
<dbReference type="Proteomes" id="UP000245771">
    <property type="component" value="Unassembled WGS sequence"/>
</dbReference>
<sequence length="365" mass="40526">MTSKAVDAVRKGGDAFGFASSVNDTTPTPNGESNGTGANKQASKRAKGEEEWSLGGLIGLGQLGSNPKDQQEFQRLIQGGIPLIYRPKLWYECSGAFDRVEPGRYQELLDEHENEENACTKQIDLDVGRTMPTNIFFAGDGPGVAKLRRLLVAYSWYNPQCGYCQGMNNLAATLLLTHATEEEAFWVLASLIENILPVDYFTAHLLIAQADQRVLIDFVQELMPKLAGHIDELGVDLPAVTFAWFLSLYTDCLPVETLFRVWDVLFVEGMGILFKVALSIFMLNEKELLRTNSPSSFYSLMHSMTSHQFSADKLLALACEGLRSSVKMDKIEERRAKHIQDLQIELGLDPTEIGHRTPSGSSIQM</sequence>
<dbReference type="RefSeq" id="XP_025352808.1">
    <property type="nucleotide sequence ID" value="XM_025496747.1"/>
</dbReference>
<name>A0A316V4N6_9BASI</name>
<dbReference type="SUPFAM" id="SSF47923">
    <property type="entry name" value="Ypt/Rab-GAP domain of gyp1p"/>
    <property type="match status" value="2"/>
</dbReference>
<evidence type="ECO:0000259" key="2">
    <source>
        <dbReference type="PROSITE" id="PS50086"/>
    </source>
</evidence>
<dbReference type="Gene3D" id="1.10.472.80">
    <property type="entry name" value="Ypt/Rab-GAP domain of gyp1p, domain 3"/>
    <property type="match status" value="1"/>
</dbReference>
<reference evidence="3 4" key="1">
    <citation type="journal article" date="2018" name="Mol. Biol. Evol.">
        <title>Broad Genomic Sampling Reveals a Smut Pathogenic Ancestry of the Fungal Clade Ustilaginomycotina.</title>
        <authorList>
            <person name="Kijpornyongpan T."/>
            <person name="Mondo S.J."/>
            <person name="Barry K."/>
            <person name="Sandor L."/>
            <person name="Lee J."/>
            <person name="Lipzen A."/>
            <person name="Pangilinan J."/>
            <person name="LaButti K."/>
            <person name="Hainaut M."/>
            <person name="Henrissat B."/>
            <person name="Grigoriev I.V."/>
            <person name="Spatafora J.W."/>
            <person name="Aime M.C."/>
        </authorList>
    </citation>
    <scope>NUCLEOTIDE SEQUENCE [LARGE SCALE GENOMIC DNA]</scope>
    <source>
        <strain evidence="3 4">MCA 3882</strain>
    </source>
</reference>
<organism evidence="3 4">
    <name type="scientific">Meira miltonrushii</name>
    <dbReference type="NCBI Taxonomy" id="1280837"/>
    <lineage>
        <taxon>Eukaryota</taxon>
        <taxon>Fungi</taxon>
        <taxon>Dikarya</taxon>
        <taxon>Basidiomycota</taxon>
        <taxon>Ustilaginomycotina</taxon>
        <taxon>Exobasidiomycetes</taxon>
        <taxon>Exobasidiales</taxon>
        <taxon>Brachybasidiaceae</taxon>
        <taxon>Meira</taxon>
    </lineage>
</organism>
<dbReference type="InterPro" id="IPR050302">
    <property type="entry name" value="Rab_GAP_TBC_domain"/>
</dbReference>
<dbReference type="GO" id="GO:0031267">
    <property type="term" value="F:small GTPase binding"/>
    <property type="evidence" value="ECO:0007669"/>
    <property type="project" value="TreeGrafter"/>
</dbReference>
<dbReference type="PANTHER" id="PTHR47219">
    <property type="entry name" value="RAB GTPASE-ACTIVATING PROTEIN 1-LIKE"/>
    <property type="match status" value="1"/>
</dbReference>
<evidence type="ECO:0000256" key="1">
    <source>
        <dbReference type="SAM" id="MobiDB-lite"/>
    </source>
</evidence>
<dbReference type="InParanoid" id="A0A316V4N6"/>
<dbReference type="InterPro" id="IPR035969">
    <property type="entry name" value="Rab-GAP_TBC_sf"/>
</dbReference>
<dbReference type="PROSITE" id="PS50086">
    <property type="entry name" value="TBC_RABGAP"/>
    <property type="match status" value="1"/>
</dbReference>
<evidence type="ECO:0000313" key="4">
    <source>
        <dbReference type="Proteomes" id="UP000245771"/>
    </source>
</evidence>
<dbReference type="Pfam" id="PF00566">
    <property type="entry name" value="RabGAP-TBC"/>
    <property type="match status" value="1"/>
</dbReference>
<dbReference type="Gene3D" id="1.10.8.270">
    <property type="entry name" value="putative rabgap domain of human tbc1 domain family member 14 like domains"/>
    <property type="match status" value="1"/>
</dbReference>
<proteinExistence type="predicted"/>
<gene>
    <name evidence="3" type="ORF">FA14DRAFT_126443</name>
</gene>
<accession>A0A316V4N6</accession>
<feature type="compositionally biased region" description="Polar residues" evidence="1">
    <location>
        <begin position="20"/>
        <end position="41"/>
    </location>
</feature>
<feature type="domain" description="Rab-GAP TBC" evidence="2">
    <location>
        <begin position="80"/>
        <end position="269"/>
    </location>
</feature>
<dbReference type="FunFam" id="1.10.8.270:FF:000026">
    <property type="entry name" value="TBC (Tre-2/Bub2/Cdc16) domain family"/>
    <property type="match status" value="1"/>
</dbReference>
<dbReference type="GO" id="GO:0005096">
    <property type="term" value="F:GTPase activator activity"/>
    <property type="evidence" value="ECO:0007669"/>
    <property type="project" value="TreeGrafter"/>
</dbReference>